<gene>
    <name evidence="5" type="ORF">ADN01_01385</name>
</gene>
<evidence type="ECO:0000313" key="5">
    <source>
        <dbReference type="EMBL" id="KPL91595.1"/>
    </source>
</evidence>
<dbReference type="SUPFAM" id="SSF49265">
    <property type="entry name" value="Fibronectin type III"/>
    <property type="match status" value="1"/>
</dbReference>
<dbReference type="Gene3D" id="2.60.40.4270">
    <property type="entry name" value="Listeria-Bacteroides repeat domain"/>
    <property type="match status" value="1"/>
</dbReference>
<dbReference type="InterPro" id="IPR029052">
    <property type="entry name" value="Metallo-depent_PP-like"/>
</dbReference>
<accession>A0A0P6Z2S5</accession>
<dbReference type="PATRIC" id="fig|229921.5.peg.440"/>
<dbReference type="InterPro" id="IPR051918">
    <property type="entry name" value="STPP_CPPED1"/>
</dbReference>
<organism evidence="5 6">
    <name type="scientific">Levilinea saccharolytica</name>
    <dbReference type="NCBI Taxonomy" id="229921"/>
    <lineage>
        <taxon>Bacteria</taxon>
        <taxon>Bacillati</taxon>
        <taxon>Chloroflexota</taxon>
        <taxon>Anaerolineae</taxon>
        <taxon>Anaerolineales</taxon>
        <taxon>Anaerolineaceae</taxon>
        <taxon>Levilinea</taxon>
    </lineage>
</organism>
<comment type="subcellular location">
    <subcellularLocation>
        <location evidence="1">Cell envelope</location>
    </subcellularLocation>
</comment>
<proteinExistence type="predicted"/>
<evidence type="ECO:0008006" key="7">
    <source>
        <dbReference type="Google" id="ProtNLM"/>
    </source>
</evidence>
<evidence type="ECO:0000313" key="6">
    <source>
        <dbReference type="Proteomes" id="UP000050501"/>
    </source>
</evidence>
<dbReference type="Gene3D" id="2.60.40.10">
    <property type="entry name" value="Immunoglobulins"/>
    <property type="match status" value="2"/>
</dbReference>
<name>A0A0P6Z2S5_9CHLR</name>
<evidence type="ECO:0000256" key="1">
    <source>
        <dbReference type="ARBA" id="ARBA00004196"/>
    </source>
</evidence>
<dbReference type="CDD" id="cd11304">
    <property type="entry name" value="Cadherin_repeat"/>
    <property type="match status" value="2"/>
</dbReference>
<dbReference type="InterPro" id="IPR003961">
    <property type="entry name" value="FN3_dom"/>
</dbReference>
<dbReference type="Pfam" id="PF18998">
    <property type="entry name" value="Flg_new_2"/>
    <property type="match status" value="2"/>
</dbReference>
<evidence type="ECO:0000259" key="4">
    <source>
        <dbReference type="PROSITE" id="PS50853"/>
    </source>
</evidence>
<dbReference type="InterPro" id="IPR004843">
    <property type="entry name" value="Calcineurin-like_PHP"/>
</dbReference>
<dbReference type="Gene3D" id="2.60.40.60">
    <property type="entry name" value="Cadherins"/>
    <property type="match status" value="1"/>
</dbReference>
<dbReference type="NCBIfam" id="NF033679">
    <property type="entry name" value="DNRLRE_dom"/>
    <property type="match status" value="1"/>
</dbReference>
<evidence type="ECO:0000256" key="2">
    <source>
        <dbReference type="SAM" id="SignalP"/>
    </source>
</evidence>
<dbReference type="InterPro" id="IPR015919">
    <property type="entry name" value="Cadherin-like_sf"/>
</dbReference>
<dbReference type="InterPro" id="IPR036116">
    <property type="entry name" value="FN3_sf"/>
</dbReference>
<dbReference type="Pfam" id="PF25788">
    <property type="entry name" value="Ig_Rha78A_N"/>
    <property type="match status" value="1"/>
</dbReference>
<dbReference type="PANTHER" id="PTHR43143:SF5">
    <property type="entry name" value="SECRETED PROTEIN"/>
    <property type="match status" value="1"/>
</dbReference>
<dbReference type="GO" id="GO:0007156">
    <property type="term" value="P:homophilic cell adhesion via plasma membrane adhesion molecules"/>
    <property type="evidence" value="ECO:0007669"/>
    <property type="project" value="InterPro"/>
</dbReference>
<feature type="domain" description="Fibronectin type-III" evidence="4">
    <location>
        <begin position="2079"/>
        <end position="2182"/>
    </location>
</feature>
<evidence type="ECO:0000259" key="3">
    <source>
        <dbReference type="PROSITE" id="PS50268"/>
    </source>
</evidence>
<dbReference type="SUPFAM" id="SSF56300">
    <property type="entry name" value="Metallo-dependent phosphatases"/>
    <property type="match status" value="1"/>
</dbReference>
<dbReference type="GO" id="GO:0005509">
    <property type="term" value="F:calcium ion binding"/>
    <property type="evidence" value="ECO:0007669"/>
    <property type="project" value="InterPro"/>
</dbReference>
<dbReference type="Gene3D" id="2.60.40.3440">
    <property type="match status" value="5"/>
</dbReference>
<feature type="chain" id="PRO_5006134107" description="Tandem-95 repeat protein" evidence="2">
    <location>
        <begin position="21"/>
        <end position="2182"/>
    </location>
</feature>
<dbReference type="Proteomes" id="UP000050501">
    <property type="component" value="Unassembled WGS sequence"/>
</dbReference>
<dbReference type="Gene3D" id="2.60.40.2810">
    <property type="match status" value="2"/>
</dbReference>
<dbReference type="NCBIfam" id="NF012211">
    <property type="entry name" value="tand_rpt_95"/>
    <property type="match status" value="7"/>
</dbReference>
<comment type="caution">
    <text evidence="5">The sequence shown here is derived from an EMBL/GenBank/DDBJ whole genome shotgun (WGS) entry which is preliminary data.</text>
</comment>
<dbReference type="Pfam" id="PF09479">
    <property type="entry name" value="Flg_new"/>
    <property type="match status" value="1"/>
</dbReference>
<dbReference type="InterPro" id="IPR010221">
    <property type="entry name" value="VCBS_dom"/>
</dbReference>
<dbReference type="STRING" id="229921.ADN01_01385"/>
<dbReference type="GO" id="GO:0016020">
    <property type="term" value="C:membrane"/>
    <property type="evidence" value="ECO:0007669"/>
    <property type="project" value="InterPro"/>
</dbReference>
<dbReference type="InterPro" id="IPR042229">
    <property type="entry name" value="Listeria/Bacterioides_rpt_sf"/>
</dbReference>
<protein>
    <recommendedName>
        <fullName evidence="7">Tandem-95 repeat protein</fullName>
    </recommendedName>
</protein>
<dbReference type="GO" id="GO:0016787">
    <property type="term" value="F:hydrolase activity"/>
    <property type="evidence" value="ECO:0007669"/>
    <property type="project" value="InterPro"/>
</dbReference>
<dbReference type="InterPro" id="IPR044060">
    <property type="entry name" value="Bacterial_rp_domain"/>
</dbReference>
<dbReference type="SUPFAM" id="SSF49313">
    <property type="entry name" value="Cadherin-like"/>
    <property type="match status" value="2"/>
</dbReference>
<dbReference type="Pfam" id="PF00149">
    <property type="entry name" value="Metallophos"/>
    <property type="match status" value="1"/>
</dbReference>
<dbReference type="PANTHER" id="PTHR43143">
    <property type="entry name" value="METALLOPHOSPHOESTERASE, CALCINEURIN SUPERFAMILY"/>
    <property type="match status" value="1"/>
</dbReference>
<dbReference type="EMBL" id="LGCM01000003">
    <property type="protein sequence ID" value="KPL91595.1"/>
    <property type="molecule type" value="Genomic_DNA"/>
</dbReference>
<dbReference type="PROSITE" id="PS50268">
    <property type="entry name" value="CADHERIN_2"/>
    <property type="match status" value="1"/>
</dbReference>
<feature type="signal peptide" evidence="2">
    <location>
        <begin position="1"/>
        <end position="20"/>
    </location>
</feature>
<sequence>MILIFLISLVGMLPPQPAQAASYTWVAYNDCAGTNSITNTTNILGVSGTGTLKNFDTGATLTGITAAFTSSGSPTIYGTNGANTNSGTDAYETFNGKANMTGSVNYGSNTGWYIDLTISGLDPAKTYTFATTANRDDSSYTTRISRYTISDISGATNASTSGVTVISNESVSFVTGYNRVNGYVARWTGIQPGSDGDFKVRADYPSNYQAYGMSVFMLAEEGSIPTTPTITTSGTLSAFSTTPGTASTAQTYTVSGSNLTGNVTITAPTGFQISTDGSTYTSALTLTPSGGTITSTPIYVHLFSPTVGDFSGNITHTGGGATEVDLAVSGQVSNQICYENKAFVTTADTYMSGFNNTNNYGAQTYMRVTLGTSQGRGSLLRWDLSSIPANAVVSAASLKLNVSTAGSATFNLYNMRRAWAEGTGSGSATGDGATWQTYDGTNAWGTNGAANTTSDRFNTNLWGAGSSSFSTTGSKTVALNTDGLDVVQGWIDGSIPNYGLTIQNYSTGSTDVQFATRDNPTEANRPALVLSYCVDSGITYTLTAANDGHGTVTLNPAGGVYAENTVVTLTPIPSSGYTFASWSGANAADLSNNGNGTWSLTMNANKSVQANFSLLPINAAPNQPVLVQPTDNATGVSTSPTLEVTVSDPDVADTLDVTFYGREAGATSSGEDFTLIVIPDTQNMTTSYPTVLNSMTQWIADNKTAENIVFATHTGDLVNTASSATEWGRVDTALDILDSAGIPYSVGPGNHDLYGSYNTYFGPSRFSASPSYQDSYASDQNENNYTFFSASGMDFIIINLQYGSTTAHYDWADALLKANPTRRGIVVKHDILNTDNSWNNQAPFTALKDNPNLFLMLCGHMHTASDGSAYRAELGDDGHTIHILLTDYQDYPNGGNAYLRKLRFSPSNDKIYASIYSPYVSTYLTNTSNYEQFEIAYDMPNGAAASFTPLGTVEDVANGGSASIVWNGRTNNTEYEWYAAASDGAASTDSPTWSFITGTVGPSHTVTFDANGGSGTMSPQVANTATPLTPNAFTRSGFTFSGWNTNAGGTGTSYADGAIYAFTADVTLYAQWAAIVTHTVTFNLGTHGTLTGGDLVQTVVHGGAAVAPTFTVESGWNFTGWDKTFTNVTTDLTVNATYAPTATCYTLTLSHTGSGSNPSAAPLKSAACAENGKYVSGENITLSGAVPTSGWQISGWTGTANNASTANTNTLVMPAADHTVSVQYSEIPTNTPPFARDDAYTTAEDTLLDVPFLQGLLLNDNDVDGDLIPTELVTDVTHGTLNLNINGAFTYLPDLNFNGTDSFTYRDFDGQAYSNVATVTLTVTAVNDAPTANAQSVSTVENTAKAVTLTGSDVEGSALTYAVVTPPAHGQLSGTAPNLTYTPSFNYYGEDSFTFKVNDGALDSTPATVSITVTKGNSAPVAVDDSYAVDEDLLLSISAPGVLGNDSDEDSDPLTVQLMADVSHGTLSLAANGSFTYQPGANYSGSDTFTYRASDGTALSNTATVTITVHPVNDPPVAQGQGVQINEDTAIEITLTATDTEGSALTYAVVTPPAHGQLSGSAPVLTYTPDLNYHGGDSFTFKANDGGLDSNIATVTITVLPVNDPPDAQDDTASVLENGSVDISVLNNDTDVDGDTLTISAYDALTPLGGTVSCTDTCLYTPPANTFGSDSFGYTISDGHGGTDSAAVAISIGSSNQAPTAVVDAYSTAEDTLLTVPAAQGVLSNDTDPDAGDVLSALKVTDPAHGDLNFNADGSFTYLPDANFNGEDSFSYQVKDAEADGSTAVVTLRVTPVNDAPTCQNASLATDEDVPAPWAHLCSDIDGDPLTLSVITAPAHGTLDTLANPMLYTPAANYFGADSFTYRVSDGTVNSNTAAVTVTIASVNDAPSALALSPAAVAEFMPAGTLIGDFSTTDADTADTHTYALVAGAGDTDNASFTITAGQLFTNAVFSQALTPTLSIRVRSTDSGAGNLTLEQVFTITILEGDAAPTLFSPTHQAKLLNNTPTFDWSDVPGADSYTLQISRYASFTKIFVAQEATASTLTLTSLLPSKARFYWRVCSHALGTTACSAAWYFTTANPPSTPTLLSPANGATVTSTRPRLDWNDAVLPPSTTFWRYEVQWSTDPTFTAPQNAFVSGWVRRSYYAPTTALTRGQTYYWRVRTFNTLGEYGQWSAVGSFRIAP</sequence>
<dbReference type="InterPro" id="IPR013378">
    <property type="entry name" value="InlB-like_B-rpt"/>
</dbReference>
<dbReference type="PROSITE" id="PS50853">
    <property type="entry name" value="FN3"/>
    <property type="match status" value="1"/>
</dbReference>
<dbReference type="Gene3D" id="3.60.21.10">
    <property type="match status" value="1"/>
</dbReference>
<dbReference type="NCBIfam" id="TIGR01965">
    <property type="entry name" value="VCBS_repeat"/>
    <property type="match status" value="2"/>
</dbReference>
<dbReference type="InterPro" id="IPR002126">
    <property type="entry name" value="Cadherin-like_dom"/>
</dbReference>
<dbReference type="InterPro" id="IPR013783">
    <property type="entry name" value="Ig-like_fold"/>
</dbReference>
<feature type="domain" description="Cadherin" evidence="3">
    <location>
        <begin position="1889"/>
        <end position="2007"/>
    </location>
</feature>
<dbReference type="RefSeq" id="WP_062419374.1">
    <property type="nucleotide sequence ID" value="NZ_BBXZ01000158.1"/>
</dbReference>
<keyword evidence="6" id="KW-1185">Reference proteome</keyword>
<reference evidence="5 6" key="1">
    <citation type="submission" date="2015-07" db="EMBL/GenBank/DDBJ databases">
        <title>Genome sequence of Levilinea saccharolytica DSM 16555.</title>
        <authorList>
            <person name="Hemp J."/>
            <person name="Ward L.M."/>
            <person name="Pace L.A."/>
            <person name="Fischer W.W."/>
        </authorList>
    </citation>
    <scope>NUCLEOTIDE SEQUENCE [LARGE SCALE GENOMIC DNA]</scope>
    <source>
        <strain evidence="5 6">KIBI-1</strain>
    </source>
</reference>
<dbReference type="Pfam" id="PF17963">
    <property type="entry name" value="Big_9"/>
    <property type="match status" value="7"/>
</dbReference>
<dbReference type="GO" id="GO:0030313">
    <property type="term" value="C:cell envelope"/>
    <property type="evidence" value="ECO:0007669"/>
    <property type="project" value="UniProtKB-SubCell"/>
</dbReference>
<keyword evidence="2" id="KW-0732">Signal</keyword>